<organism evidence="1">
    <name type="scientific">Longilinea arvoryzae</name>
    <dbReference type="NCBI Taxonomy" id="360412"/>
    <lineage>
        <taxon>Bacteria</taxon>
        <taxon>Bacillati</taxon>
        <taxon>Chloroflexota</taxon>
        <taxon>Anaerolineae</taxon>
        <taxon>Anaerolineales</taxon>
        <taxon>Anaerolineaceae</taxon>
        <taxon>Longilinea</taxon>
    </lineage>
</organism>
<dbReference type="Pfam" id="PF09855">
    <property type="entry name" value="Zn_ribbon_13"/>
    <property type="match status" value="1"/>
</dbReference>
<evidence type="ECO:0000313" key="2">
    <source>
        <dbReference type="Proteomes" id="UP000055060"/>
    </source>
</evidence>
<name>A0A0S7BC91_9CHLR</name>
<gene>
    <name evidence="1" type="ORF">LARV_00118</name>
</gene>
<evidence type="ECO:0000313" key="1">
    <source>
        <dbReference type="EMBL" id="GAP12384.1"/>
    </source>
</evidence>
<keyword evidence="2" id="KW-1185">Reference proteome</keyword>
<dbReference type="RefSeq" id="WP_075071816.1">
    <property type="nucleotide sequence ID" value="NZ_DF967972.1"/>
</dbReference>
<sequence>MSQATELLAQEFVCSRCGTKGGQTQELAMSGTGISRLLEIQPYRYTFVSCTNCGYTEVFNLDILEGRDDLGTFLDALFMD</sequence>
<accession>A0A0S7BC91</accession>
<dbReference type="Proteomes" id="UP000055060">
    <property type="component" value="Unassembled WGS sequence"/>
</dbReference>
<dbReference type="AlphaFoldDB" id="A0A0S7BC91"/>
<dbReference type="STRING" id="360412.LARV_00118"/>
<dbReference type="InterPro" id="IPR018652">
    <property type="entry name" value="DUF2082_NA-bd_Znr"/>
</dbReference>
<dbReference type="EMBL" id="DF967972">
    <property type="protein sequence ID" value="GAP12384.1"/>
    <property type="molecule type" value="Genomic_DNA"/>
</dbReference>
<dbReference type="OrthoDB" id="6293663at2"/>
<proteinExistence type="predicted"/>
<protein>
    <submittedName>
        <fullName evidence="1">Predicted nucleic-acid-binding protein containing a Zn-ribbon domain</fullName>
    </submittedName>
</protein>
<reference evidence="1" key="1">
    <citation type="submission" date="2015-07" db="EMBL/GenBank/DDBJ databases">
        <title>Draft Genome Sequences of Anaerolinea thermolimosa IMO-1, Bellilinea caldifistulae GOMI-1, Leptolinea tardivitalis YMTK-2, Levilinea saccharolytica KIBI-1,Longilinea arvoryzae KOME-1, Previously Described as Members of the Anaerolineaceae (Chloroflexi).</title>
        <authorList>
            <person name="Sekiguchi Y."/>
            <person name="Ohashi A."/>
            <person name="Matsuura N."/>
            <person name="Tourlousse M.D."/>
        </authorList>
    </citation>
    <scope>NUCLEOTIDE SEQUENCE [LARGE SCALE GENOMIC DNA]</scope>
    <source>
        <strain evidence="1">KOME-1</strain>
    </source>
</reference>